<feature type="region of interest" description="Disordered" evidence="3">
    <location>
        <begin position="494"/>
        <end position="521"/>
    </location>
</feature>
<feature type="region of interest" description="Disordered" evidence="3">
    <location>
        <begin position="213"/>
        <end position="252"/>
    </location>
</feature>
<dbReference type="PANTHER" id="PTHR11702:SF31">
    <property type="entry name" value="MITOCHONDRIAL RIBOSOME-ASSOCIATED GTPASE 2"/>
    <property type="match status" value="1"/>
</dbReference>
<evidence type="ECO:0000259" key="5">
    <source>
        <dbReference type="PROSITE" id="PS51883"/>
    </source>
</evidence>
<dbReference type="GO" id="GO:0005739">
    <property type="term" value="C:mitochondrion"/>
    <property type="evidence" value="ECO:0007669"/>
    <property type="project" value="TreeGrafter"/>
</dbReference>
<dbReference type="AlphaFoldDB" id="A0A6A6P3N5"/>
<dbReference type="InterPro" id="IPR045086">
    <property type="entry name" value="OBG_GTPase"/>
</dbReference>
<dbReference type="InterPro" id="IPR036726">
    <property type="entry name" value="GTP1_OBG_dom_sf"/>
</dbReference>
<dbReference type="PROSITE" id="PS51883">
    <property type="entry name" value="OBG"/>
    <property type="match status" value="1"/>
</dbReference>
<evidence type="ECO:0000313" key="6">
    <source>
        <dbReference type="EMBL" id="KAF2458605.1"/>
    </source>
</evidence>
<feature type="domain" description="Obg" evidence="5">
    <location>
        <begin position="109"/>
        <end position="347"/>
    </location>
</feature>
<feature type="region of interest" description="Disordered" evidence="3">
    <location>
        <begin position="30"/>
        <end position="63"/>
    </location>
</feature>
<accession>A0A6A6P3N5</accession>
<feature type="domain" description="OBG-type G" evidence="4">
    <location>
        <begin position="348"/>
        <end position="601"/>
    </location>
</feature>
<dbReference type="GO" id="GO:0042254">
    <property type="term" value="P:ribosome biogenesis"/>
    <property type="evidence" value="ECO:0007669"/>
    <property type="project" value="UniProtKB-UniRule"/>
</dbReference>
<evidence type="ECO:0000256" key="1">
    <source>
        <dbReference type="ARBA" id="ARBA00022741"/>
    </source>
</evidence>
<proteinExistence type="predicted"/>
<feature type="compositionally biased region" description="Low complexity" evidence="3">
    <location>
        <begin position="91"/>
        <end position="106"/>
    </location>
</feature>
<keyword evidence="2" id="KW-0342">GTP-binding</keyword>
<dbReference type="Proteomes" id="UP000799766">
    <property type="component" value="Unassembled WGS sequence"/>
</dbReference>
<dbReference type="SUPFAM" id="SSF82051">
    <property type="entry name" value="Obg GTP-binding protein N-terminal domain"/>
    <property type="match status" value="1"/>
</dbReference>
<dbReference type="PRINTS" id="PR00326">
    <property type="entry name" value="GTP1OBG"/>
</dbReference>
<dbReference type="Gene3D" id="3.40.50.300">
    <property type="entry name" value="P-loop containing nucleotide triphosphate hydrolases"/>
    <property type="match status" value="1"/>
</dbReference>
<keyword evidence="7" id="KW-1185">Reference proteome</keyword>
<evidence type="ECO:0000256" key="2">
    <source>
        <dbReference type="ARBA" id="ARBA00023134"/>
    </source>
</evidence>
<dbReference type="PROSITE" id="PS51710">
    <property type="entry name" value="G_OBG"/>
    <property type="match status" value="1"/>
</dbReference>
<feature type="compositionally biased region" description="Basic residues" evidence="3">
    <location>
        <begin position="30"/>
        <end position="45"/>
    </location>
</feature>
<organism evidence="6 7">
    <name type="scientific">Lineolata rhizophorae</name>
    <dbReference type="NCBI Taxonomy" id="578093"/>
    <lineage>
        <taxon>Eukaryota</taxon>
        <taxon>Fungi</taxon>
        <taxon>Dikarya</taxon>
        <taxon>Ascomycota</taxon>
        <taxon>Pezizomycotina</taxon>
        <taxon>Dothideomycetes</taxon>
        <taxon>Dothideomycetes incertae sedis</taxon>
        <taxon>Lineolatales</taxon>
        <taxon>Lineolataceae</taxon>
        <taxon>Lineolata</taxon>
    </lineage>
</organism>
<dbReference type="PANTHER" id="PTHR11702">
    <property type="entry name" value="DEVELOPMENTALLY REGULATED GTP-BINDING PROTEIN-RELATED"/>
    <property type="match status" value="1"/>
</dbReference>
<feature type="compositionally biased region" description="Basic and acidic residues" evidence="3">
    <location>
        <begin position="503"/>
        <end position="519"/>
    </location>
</feature>
<evidence type="ECO:0000313" key="7">
    <source>
        <dbReference type="Proteomes" id="UP000799766"/>
    </source>
</evidence>
<evidence type="ECO:0008006" key="8">
    <source>
        <dbReference type="Google" id="ProtNLM"/>
    </source>
</evidence>
<name>A0A6A6P3N5_9PEZI</name>
<sequence>MRSPSLVIPKTTLTPFLYPSVSKRTGCRLARRHTPLARTPSRRYHSTTTSAPSGNSTDDYNDNTVNYAATAAVPPSSVTAPAPADNPPTDPSAELSSHLNPSPSSYSHMPFTDRCTLTLCAGSGGHGCVSFLREKYVEHGPPNGGDGGSGGSVFIQAVAGETSLHKIARRGAVRAGAGRHGRGKAMGGQRGEDVLLTVPVGTVVREVWRRDPVAEAEEERQSWGGRGSRAGEDGVAEEGSPPPSATTTAKSRYVLYPGTDSLPYNFSESDYAPLLRPRRADPAARAPRAPLRLDLDAPMAAPLLLAPGAAGGLGNPNFVTPRIPRPRFATRGEPGLRIHVRLELKLLADVGLVGAPNAGKSTLLRSLTRSRTRVGGWAFTTLAPSLGTVVLDRHVGRPRLAPDAGGNHQQQQPRTSFSIADIPGLIEDAHLDKGLGHGFLRHVERAAVLAFVLDLGGPDPVAALRLLWREIAAYERARDAELHWETQTRLTAWRPAATAADPPSRDAVRPPRPRERDLPDLAMPPVTSKPWFVVATKADLPGAEANFARLEEYLARVRSGEEGHPSGRPNAWTRRLGAVPVSAIRAEGVERIPEVVVGLLDGEGSLLWYLCMCLKI</sequence>
<feature type="region of interest" description="Disordered" evidence="3">
    <location>
        <begin position="75"/>
        <end position="106"/>
    </location>
</feature>
<dbReference type="GO" id="GO:0003924">
    <property type="term" value="F:GTPase activity"/>
    <property type="evidence" value="ECO:0007669"/>
    <property type="project" value="InterPro"/>
</dbReference>
<dbReference type="Pfam" id="PF01018">
    <property type="entry name" value="GTP1_OBG"/>
    <property type="match status" value="2"/>
</dbReference>
<gene>
    <name evidence="6" type="ORF">BDY21DRAFT_410747</name>
</gene>
<dbReference type="OrthoDB" id="347018at2759"/>
<dbReference type="GO" id="GO:0005525">
    <property type="term" value="F:GTP binding"/>
    <property type="evidence" value="ECO:0007669"/>
    <property type="project" value="UniProtKB-KW"/>
</dbReference>
<evidence type="ECO:0000259" key="4">
    <source>
        <dbReference type="PROSITE" id="PS51710"/>
    </source>
</evidence>
<dbReference type="InterPro" id="IPR027417">
    <property type="entry name" value="P-loop_NTPase"/>
</dbReference>
<dbReference type="CDD" id="cd01898">
    <property type="entry name" value="Obg"/>
    <property type="match status" value="1"/>
</dbReference>
<evidence type="ECO:0000256" key="3">
    <source>
        <dbReference type="SAM" id="MobiDB-lite"/>
    </source>
</evidence>
<feature type="compositionally biased region" description="Polar residues" evidence="3">
    <location>
        <begin position="46"/>
        <end position="63"/>
    </location>
</feature>
<dbReference type="InterPro" id="IPR006073">
    <property type="entry name" value="GTP-bd"/>
</dbReference>
<reference evidence="6" key="1">
    <citation type="journal article" date="2020" name="Stud. Mycol.">
        <title>101 Dothideomycetes genomes: a test case for predicting lifestyles and emergence of pathogens.</title>
        <authorList>
            <person name="Haridas S."/>
            <person name="Albert R."/>
            <person name="Binder M."/>
            <person name="Bloem J."/>
            <person name="Labutti K."/>
            <person name="Salamov A."/>
            <person name="Andreopoulos B."/>
            <person name="Baker S."/>
            <person name="Barry K."/>
            <person name="Bills G."/>
            <person name="Bluhm B."/>
            <person name="Cannon C."/>
            <person name="Castanera R."/>
            <person name="Culley D."/>
            <person name="Daum C."/>
            <person name="Ezra D."/>
            <person name="Gonzalez J."/>
            <person name="Henrissat B."/>
            <person name="Kuo A."/>
            <person name="Liang C."/>
            <person name="Lipzen A."/>
            <person name="Lutzoni F."/>
            <person name="Magnuson J."/>
            <person name="Mondo S."/>
            <person name="Nolan M."/>
            <person name="Ohm R."/>
            <person name="Pangilinan J."/>
            <person name="Park H.-J."/>
            <person name="Ramirez L."/>
            <person name="Alfaro M."/>
            <person name="Sun H."/>
            <person name="Tritt A."/>
            <person name="Yoshinaga Y."/>
            <person name="Zwiers L.-H."/>
            <person name="Turgeon B."/>
            <person name="Goodwin S."/>
            <person name="Spatafora J."/>
            <person name="Crous P."/>
            <person name="Grigoriev I."/>
        </authorList>
    </citation>
    <scope>NUCLEOTIDE SEQUENCE</scope>
    <source>
        <strain evidence="6">ATCC 16933</strain>
    </source>
</reference>
<protein>
    <recommendedName>
        <fullName evidence="8">P-loop containing nucleoside triphosphate hydrolase protein</fullName>
    </recommendedName>
</protein>
<dbReference type="Gene3D" id="2.70.210.12">
    <property type="entry name" value="GTP1/OBG domain"/>
    <property type="match status" value="2"/>
</dbReference>
<dbReference type="EMBL" id="MU001677">
    <property type="protein sequence ID" value="KAF2458605.1"/>
    <property type="molecule type" value="Genomic_DNA"/>
</dbReference>
<dbReference type="Pfam" id="PF01926">
    <property type="entry name" value="MMR_HSR1"/>
    <property type="match status" value="1"/>
</dbReference>
<keyword evidence="1" id="KW-0547">Nucleotide-binding</keyword>
<dbReference type="InterPro" id="IPR006169">
    <property type="entry name" value="GTP1_OBG_dom"/>
</dbReference>
<dbReference type="InterPro" id="IPR031167">
    <property type="entry name" value="G_OBG"/>
</dbReference>
<dbReference type="SUPFAM" id="SSF52540">
    <property type="entry name" value="P-loop containing nucleoside triphosphate hydrolases"/>
    <property type="match status" value="1"/>
</dbReference>